<dbReference type="InterPro" id="IPR029044">
    <property type="entry name" value="Nucleotide-diphossugar_trans"/>
</dbReference>
<organism evidence="2 3">
    <name type="scientific">Secundilactobacillus silagei JCM 19001</name>
    <dbReference type="NCBI Taxonomy" id="1302250"/>
    <lineage>
        <taxon>Bacteria</taxon>
        <taxon>Bacillati</taxon>
        <taxon>Bacillota</taxon>
        <taxon>Bacilli</taxon>
        <taxon>Lactobacillales</taxon>
        <taxon>Lactobacillaceae</taxon>
        <taxon>Secundilactobacillus</taxon>
    </lineage>
</organism>
<accession>A0A1Z5IG38</accession>
<dbReference type="AlphaFoldDB" id="A0A1Z5IG38"/>
<gene>
    <name evidence="2" type="ORF">IWT126_00643</name>
</gene>
<dbReference type="InterPro" id="IPR050834">
    <property type="entry name" value="Glycosyltransf_2"/>
</dbReference>
<protein>
    <submittedName>
        <fullName evidence="2">Glycosyltransferase</fullName>
    </submittedName>
</protein>
<evidence type="ECO:0000259" key="1">
    <source>
        <dbReference type="Pfam" id="PF00535"/>
    </source>
</evidence>
<reference evidence="2 3" key="1">
    <citation type="submission" date="2015-11" db="EMBL/GenBank/DDBJ databases">
        <title>Draft genome sequences of new species of the genus Lactobacillus isolated from orchardgrass silage.</title>
        <authorList>
            <person name="Tohno M."/>
            <person name="Tanizawa Y."/>
            <person name="Arita M."/>
        </authorList>
    </citation>
    <scope>NUCLEOTIDE SEQUENCE [LARGE SCALE GENOMIC DNA]</scope>
    <source>
        <strain evidence="2 3">IWT126</strain>
    </source>
</reference>
<evidence type="ECO:0000313" key="2">
    <source>
        <dbReference type="EMBL" id="GAX00628.1"/>
    </source>
</evidence>
<keyword evidence="3" id="KW-1185">Reference proteome</keyword>
<proteinExistence type="predicted"/>
<dbReference type="CDD" id="cd04185">
    <property type="entry name" value="GT_2_like_b"/>
    <property type="match status" value="1"/>
</dbReference>
<dbReference type="PANTHER" id="PTHR43685">
    <property type="entry name" value="GLYCOSYLTRANSFERASE"/>
    <property type="match status" value="1"/>
</dbReference>
<dbReference type="STRING" id="1302250.GCA_001313225_02499"/>
<name>A0A1Z5IG38_9LACO</name>
<feature type="domain" description="Glycosyltransferase 2-like" evidence="1">
    <location>
        <begin position="6"/>
        <end position="142"/>
    </location>
</feature>
<dbReference type="Gene3D" id="3.90.550.10">
    <property type="entry name" value="Spore Coat Polysaccharide Biosynthesis Protein SpsA, Chain A"/>
    <property type="match status" value="1"/>
</dbReference>
<dbReference type="OrthoDB" id="7665907at2"/>
<dbReference type="EMBL" id="BCMG01000003">
    <property type="protein sequence ID" value="GAX00628.1"/>
    <property type="molecule type" value="Genomic_DNA"/>
</dbReference>
<dbReference type="InterPro" id="IPR001173">
    <property type="entry name" value="Glyco_trans_2-like"/>
</dbReference>
<evidence type="ECO:0000313" key="3">
    <source>
        <dbReference type="Proteomes" id="UP000198402"/>
    </source>
</evidence>
<dbReference type="PANTHER" id="PTHR43685:SF2">
    <property type="entry name" value="GLYCOSYLTRANSFERASE 2-LIKE DOMAIN-CONTAINING PROTEIN"/>
    <property type="match status" value="1"/>
</dbReference>
<dbReference type="RefSeq" id="WP_089136291.1">
    <property type="nucleotide sequence ID" value="NZ_BCMG01000003.1"/>
</dbReference>
<dbReference type="Proteomes" id="UP000198402">
    <property type="component" value="Unassembled WGS sequence"/>
</dbReference>
<dbReference type="SUPFAM" id="SSF53448">
    <property type="entry name" value="Nucleotide-diphospho-sugar transferases"/>
    <property type="match status" value="1"/>
</dbReference>
<dbReference type="Pfam" id="PF00535">
    <property type="entry name" value="Glycos_transf_2"/>
    <property type="match status" value="1"/>
</dbReference>
<sequence length="297" mass="33646">MKNIDVVVVTYNRLGLLKECVDALLSQKDNLSNIFIFNNHSTDGTDKYLNELSNDSLFIIRNSKENLGGAKGFETITKLAAEIGKGDYIWLMDDDTIPTHNASVFLQKAAGLLDNNFGFLCSNVRWTSGEATNIPKAARDWPDKLNLKLVKVENATFVSIFIRRAMVVKVGLPLGEMVIWGDDTEYTTRLSHNVRSYMVINSIVIHKTPHNLSNDTIANISKDRIWRYRCMSRNLIYIDKKYYSTGKVIKQILVAIRDAFSCLTAKSNKFQRMNAIITGTLSGFVFNPKISYVKRNK</sequence>
<comment type="caution">
    <text evidence="2">The sequence shown here is derived from an EMBL/GenBank/DDBJ whole genome shotgun (WGS) entry which is preliminary data.</text>
</comment>